<dbReference type="Pfam" id="PF14223">
    <property type="entry name" value="Retrotran_gag_2"/>
    <property type="match status" value="1"/>
</dbReference>
<sequence>MDFLASPKIELLTNSNYRIWSMKIEALLDSRDLFDDIINNPKPTKVGDAFNEWTKKNKQALGIIILSLSSDQAIPYKGIKNTQEIWNAIKLRYEGEAEDKYLNLILELTRLKRNMMKTLKGLPPEPELQTSPIMLKSESGEETPAQVPSAYFSLQQPKCPSTFSGDGSEDAQRWLKEYKRIA</sequence>
<dbReference type="EMBL" id="CP092886">
    <property type="protein sequence ID" value="UYV84433.1"/>
    <property type="molecule type" value="Genomic_DNA"/>
</dbReference>
<dbReference type="Proteomes" id="UP001235939">
    <property type="component" value="Chromosome X"/>
</dbReference>
<evidence type="ECO:0000313" key="2">
    <source>
        <dbReference type="Proteomes" id="UP001235939"/>
    </source>
</evidence>
<reference evidence="1 2" key="1">
    <citation type="submission" date="2022-03" db="EMBL/GenBank/DDBJ databases">
        <title>A chromosomal length assembly of Cordylochernes scorpioides.</title>
        <authorList>
            <person name="Zeh D."/>
            <person name="Zeh J."/>
        </authorList>
    </citation>
    <scope>NUCLEOTIDE SEQUENCE [LARGE SCALE GENOMIC DNA]</scope>
    <source>
        <strain evidence="1">IN4F17</strain>
        <tissue evidence="1">Whole Body</tissue>
    </source>
</reference>
<organism evidence="1 2">
    <name type="scientific">Cordylochernes scorpioides</name>
    <dbReference type="NCBI Taxonomy" id="51811"/>
    <lineage>
        <taxon>Eukaryota</taxon>
        <taxon>Metazoa</taxon>
        <taxon>Ecdysozoa</taxon>
        <taxon>Arthropoda</taxon>
        <taxon>Chelicerata</taxon>
        <taxon>Arachnida</taxon>
        <taxon>Pseudoscorpiones</taxon>
        <taxon>Cheliferoidea</taxon>
        <taxon>Chernetidae</taxon>
        <taxon>Cordylochernes</taxon>
    </lineage>
</organism>
<gene>
    <name evidence="1" type="ORF">LAZ67_X002147</name>
</gene>
<proteinExistence type="predicted"/>
<evidence type="ECO:0000313" key="1">
    <source>
        <dbReference type="EMBL" id="UYV84433.1"/>
    </source>
</evidence>
<accession>A0ABY6LX98</accession>
<protein>
    <recommendedName>
        <fullName evidence="3">DUF4219 domain-containing protein</fullName>
    </recommendedName>
</protein>
<name>A0ABY6LX98_9ARAC</name>
<keyword evidence="2" id="KW-1185">Reference proteome</keyword>
<evidence type="ECO:0008006" key="3">
    <source>
        <dbReference type="Google" id="ProtNLM"/>
    </source>
</evidence>